<proteinExistence type="predicted"/>
<reference evidence="2" key="1">
    <citation type="journal article" date="2019" name="Int. J. Syst. Evol. Microbiol.">
        <title>The Global Catalogue of Microorganisms (GCM) 10K type strain sequencing project: providing services to taxonomists for standard genome sequencing and annotation.</title>
        <authorList>
            <consortium name="The Broad Institute Genomics Platform"/>
            <consortium name="The Broad Institute Genome Sequencing Center for Infectious Disease"/>
            <person name="Wu L."/>
            <person name="Ma J."/>
        </authorList>
    </citation>
    <scope>NUCLEOTIDE SEQUENCE [LARGE SCALE GENOMIC DNA]</scope>
    <source>
        <strain evidence="2">KCTC 15012</strain>
    </source>
</reference>
<keyword evidence="2" id="KW-1185">Reference proteome</keyword>
<evidence type="ECO:0008006" key="3">
    <source>
        <dbReference type="Google" id="ProtNLM"/>
    </source>
</evidence>
<organism evidence="1 2">
    <name type="scientific">Phaeospirillum tilakii</name>
    <dbReference type="NCBI Taxonomy" id="741673"/>
    <lineage>
        <taxon>Bacteria</taxon>
        <taxon>Pseudomonadati</taxon>
        <taxon>Pseudomonadota</taxon>
        <taxon>Alphaproteobacteria</taxon>
        <taxon>Rhodospirillales</taxon>
        <taxon>Rhodospirillaceae</taxon>
        <taxon>Phaeospirillum</taxon>
    </lineage>
</organism>
<comment type="caution">
    <text evidence="1">The sequence shown here is derived from an EMBL/GenBank/DDBJ whole genome shotgun (WGS) entry which is preliminary data.</text>
</comment>
<protein>
    <recommendedName>
        <fullName evidence="3">Poly A polymerase head domain-containing protein</fullName>
    </recommendedName>
</protein>
<accession>A0ABW5CGG7</accession>
<dbReference type="Proteomes" id="UP001597296">
    <property type="component" value="Unassembled WGS sequence"/>
</dbReference>
<sequence length="261" mass="28280">MSRGGAFESIEILSVAGTQRSPTLLKDTPHVTTANDAFRSVLEKSDRLSSALANLESAKAQYCVFGGWLRDTLAPHTQASPPPRDVDLVVADVDIAALVDLLPSDVRPTIFGGIQSSAPPVPFDIWPLHETFLIRTLKLPTSFVSLLQTTDFDINAALYFPAQGGRAPRILEAGMLSALIAKQISFNASHLPFPVLQCARLAAYAAKLEFSFSPPVLDFMRMILASSNHLKEVVAGLERYHKGPMAEKAIDIVTSIVEGRI</sequence>
<evidence type="ECO:0000313" key="2">
    <source>
        <dbReference type="Proteomes" id="UP001597296"/>
    </source>
</evidence>
<dbReference type="EMBL" id="JBHUIY010000038">
    <property type="protein sequence ID" value="MFD2235163.1"/>
    <property type="molecule type" value="Genomic_DNA"/>
</dbReference>
<name>A0ABW5CGG7_9PROT</name>
<dbReference type="RefSeq" id="WP_377318085.1">
    <property type="nucleotide sequence ID" value="NZ_JBHUIY010000038.1"/>
</dbReference>
<gene>
    <name evidence="1" type="ORF">ACFSNB_15230</name>
</gene>
<evidence type="ECO:0000313" key="1">
    <source>
        <dbReference type="EMBL" id="MFD2235163.1"/>
    </source>
</evidence>